<sequence length="106" mass="12338">MLNMKKAMLSTRAYWNVIQELAGIPPELHDIFIARTNEGLVQYEANILIWKTVGLKARCNRKALVKVHQFPVKALGWSDRYFKIRVAIETKLRKSKYKDSDNYSVP</sequence>
<dbReference type="EMBL" id="LAZR01039569">
    <property type="protein sequence ID" value="KKL16671.1"/>
    <property type="molecule type" value="Genomic_DNA"/>
</dbReference>
<accession>A0A0F9DFZ2</accession>
<protein>
    <submittedName>
        <fullName evidence="1">Uncharacterized protein</fullName>
    </submittedName>
</protein>
<name>A0A0F9DFZ2_9ZZZZ</name>
<reference evidence="1" key="1">
    <citation type="journal article" date="2015" name="Nature">
        <title>Complex archaea that bridge the gap between prokaryotes and eukaryotes.</title>
        <authorList>
            <person name="Spang A."/>
            <person name="Saw J.H."/>
            <person name="Jorgensen S.L."/>
            <person name="Zaremba-Niedzwiedzka K."/>
            <person name="Martijn J."/>
            <person name="Lind A.E."/>
            <person name="van Eijk R."/>
            <person name="Schleper C."/>
            <person name="Guy L."/>
            <person name="Ettema T.J."/>
        </authorList>
    </citation>
    <scope>NUCLEOTIDE SEQUENCE</scope>
</reference>
<evidence type="ECO:0000313" key="1">
    <source>
        <dbReference type="EMBL" id="KKL16671.1"/>
    </source>
</evidence>
<proteinExistence type="predicted"/>
<organism evidence="1">
    <name type="scientific">marine sediment metagenome</name>
    <dbReference type="NCBI Taxonomy" id="412755"/>
    <lineage>
        <taxon>unclassified sequences</taxon>
        <taxon>metagenomes</taxon>
        <taxon>ecological metagenomes</taxon>
    </lineage>
</organism>
<dbReference type="AlphaFoldDB" id="A0A0F9DFZ2"/>
<gene>
    <name evidence="1" type="ORF">LCGC14_2493210</name>
</gene>
<comment type="caution">
    <text evidence="1">The sequence shown here is derived from an EMBL/GenBank/DDBJ whole genome shotgun (WGS) entry which is preliminary data.</text>
</comment>